<evidence type="ECO:0000313" key="2">
    <source>
        <dbReference type="EMBL" id="ADE75823.1"/>
    </source>
</evidence>
<reference evidence="2" key="1">
    <citation type="submission" date="2010-04" db="EMBL/GenBank/DDBJ databases">
        <authorList>
            <person name="Reid K.E."/>
            <person name="Liao N."/>
            <person name="Chan S."/>
            <person name="Docking R."/>
            <person name="Taylor G."/>
            <person name="Moore R."/>
            <person name="Mayo M."/>
            <person name="Munro S."/>
            <person name="King J."/>
            <person name="Yanchuk A."/>
            <person name="Holt R."/>
            <person name="Jones S."/>
            <person name="Marra M."/>
            <person name="Ritland C.E."/>
            <person name="Ritland K."/>
            <person name="Bohlmann J."/>
        </authorList>
    </citation>
    <scope>NUCLEOTIDE SEQUENCE</scope>
    <source>
        <tissue evidence="2">Buds collected with no treatment. Collection October 2007</tissue>
    </source>
</reference>
<dbReference type="EMBL" id="BT122445">
    <property type="protein sequence ID" value="ADE75823.1"/>
    <property type="molecule type" value="mRNA"/>
</dbReference>
<dbReference type="AlphaFoldDB" id="D5A8F4"/>
<organism evidence="2">
    <name type="scientific">Picea sitchensis</name>
    <name type="common">Sitka spruce</name>
    <name type="synonym">Pinus sitchensis</name>
    <dbReference type="NCBI Taxonomy" id="3332"/>
    <lineage>
        <taxon>Eukaryota</taxon>
        <taxon>Viridiplantae</taxon>
        <taxon>Streptophyta</taxon>
        <taxon>Embryophyta</taxon>
        <taxon>Tracheophyta</taxon>
        <taxon>Spermatophyta</taxon>
        <taxon>Pinopsida</taxon>
        <taxon>Pinidae</taxon>
        <taxon>Conifers I</taxon>
        <taxon>Pinales</taxon>
        <taxon>Pinaceae</taxon>
        <taxon>Picea</taxon>
    </lineage>
</organism>
<sequence>MMCTGVPFPFMSRWMVQPGVVFPFMSRWMVQPGVAFALLGLAVYLYMEMHFNLLDRSFPIKFLITLHVNSAAASLNPTSFYLGLMLDRSTLHSLVAGSFARR</sequence>
<keyword evidence="1" id="KW-1133">Transmembrane helix</keyword>
<protein>
    <submittedName>
        <fullName evidence="2">Uncharacterized protein</fullName>
    </submittedName>
</protein>
<feature type="transmembrane region" description="Helical" evidence="1">
    <location>
        <begin position="28"/>
        <end position="47"/>
    </location>
</feature>
<evidence type="ECO:0000256" key="1">
    <source>
        <dbReference type="SAM" id="Phobius"/>
    </source>
</evidence>
<keyword evidence="1" id="KW-0812">Transmembrane</keyword>
<keyword evidence="1" id="KW-0472">Membrane</keyword>
<accession>D5A8F4</accession>
<name>D5A8F4_PICSI</name>
<proteinExistence type="evidence at transcript level"/>